<evidence type="ECO:0000256" key="1">
    <source>
        <dbReference type="SAM" id="SignalP"/>
    </source>
</evidence>
<gene>
    <name evidence="2" type="ORF">DBW64_01735</name>
</gene>
<evidence type="ECO:0000313" key="3">
    <source>
        <dbReference type="Proteomes" id="UP000252289"/>
    </source>
</evidence>
<keyword evidence="1" id="KW-0732">Signal</keyword>
<organism evidence="2 3">
    <name type="scientific">PS1 clade bacterium</name>
    <dbReference type="NCBI Taxonomy" id="2175152"/>
    <lineage>
        <taxon>Bacteria</taxon>
        <taxon>Pseudomonadati</taxon>
        <taxon>Pseudomonadota</taxon>
        <taxon>Alphaproteobacteria</taxon>
        <taxon>PS1 clade</taxon>
    </lineage>
</organism>
<feature type="signal peptide" evidence="1">
    <location>
        <begin position="1"/>
        <end position="18"/>
    </location>
</feature>
<accession>A0A368EKI7</accession>
<reference evidence="2 3" key="1">
    <citation type="journal article" date="2018" name="Microbiome">
        <title>Fine metagenomic profile of the Mediterranean stratified and mixed water columns revealed by assembly and recruitment.</title>
        <authorList>
            <person name="Haro-Moreno J.M."/>
            <person name="Lopez-Perez M."/>
            <person name="De La Torre J.R."/>
            <person name="Picazo A."/>
            <person name="Camacho A."/>
            <person name="Rodriguez-Valera F."/>
        </authorList>
    </citation>
    <scope>NUCLEOTIDE SEQUENCE [LARGE SCALE GENOMIC DNA]</scope>
    <source>
        <strain evidence="2">MED-G50</strain>
    </source>
</reference>
<dbReference type="Proteomes" id="UP000252289">
    <property type="component" value="Unassembled WGS sequence"/>
</dbReference>
<name>A0A368EKI7_9PROT</name>
<dbReference type="AlphaFoldDB" id="A0A368EKI7"/>
<comment type="caution">
    <text evidence="2">The sequence shown here is derived from an EMBL/GenBank/DDBJ whole genome shotgun (WGS) entry which is preliminary data.</text>
</comment>
<dbReference type="EMBL" id="QOQK01000004">
    <property type="protein sequence ID" value="RCL85167.1"/>
    <property type="molecule type" value="Genomic_DNA"/>
</dbReference>
<sequence>MKPLLLIIALLFSTPAWADENDLARDQLLKDADYFAECSGVFTIASGLNESDSPASAKLQSDQARGALAASNYLAAKMGRKHFRTRTDAITETTITKWASTAELTPETFMDEFLPVMKACYENWRNAGA</sequence>
<evidence type="ECO:0000313" key="2">
    <source>
        <dbReference type="EMBL" id="RCL85167.1"/>
    </source>
</evidence>
<feature type="chain" id="PRO_5016712433" evidence="1">
    <location>
        <begin position="19"/>
        <end position="129"/>
    </location>
</feature>
<protein>
    <submittedName>
        <fullName evidence="2">Uncharacterized protein</fullName>
    </submittedName>
</protein>
<proteinExistence type="predicted"/>